<keyword evidence="7" id="KW-0503">Monooxygenase</keyword>
<evidence type="ECO:0000313" key="8">
    <source>
        <dbReference type="EMBL" id="KAG2105140.1"/>
    </source>
</evidence>
<name>A0A9P7JSI6_9AGAM</name>
<dbReference type="PANTHER" id="PTHR46300">
    <property type="entry name" value="P450, PUTATIVE (EUROFUNG)-RELATED-RELATED"/>
    <property type="match status" value="1"/>
</dbReference>
<evidence type="ECO:0000256" key="5">
    <source>
        <dbReference type="ARBA" id="ARBA00023002"/>
    </source>
</evidence>
<comment type="similarity">
    <text evidence="2">Belongs to the cytochrome P450 family.</text>
</comment>
<accession>A0A9P7JSI6</accession>
<reference evidence="8" key="1">
    <citation type="journal article" date="2020" name="New Phytol.">
        <title>Comparative genomics reveals dynamic genome evolution in host specialist ectomycorrhizal fungi.</title>
        <authorList>
            <person name="Lofgren L.A."/>
            <person name="Nguyen N.H."/>
            <person name="Vilgalys R."/>
            <person name="Ruytinx J."/>
            <person name="Liao H.L."/>
            <person name="Branco S."/>
            <person name="Kuo A."/>
            <person name="LaButti K."/>
            <person name="Lipzen A."/>
            <person name="Andreopoulos W."/>
            <person name="Pangilinan J."/>
            <person name="Riley R."/>
            <person name="Hundley H."/>
            <person name="Na H."/>
            <person name="Barry K."/>
            <person name="Grigoriev I.V."/>
            <person name="Stajich J.E."/>
            <person name="Kennedy P.G."/>
        </authorList>
    </citation>
    <scope>NUCLEOTIDE SEQUENCE</scope>
    <source>
        <strain evidence="8">FC423</strain>
    </source>
</reference>
<proteinExistence type="inferred from homology"/>
<evidence type="ECO:0000256" key="1">
    <source>
        <dbReference type="ARBA" id="ARBA00001971"/>
    </source>
</evidence>
<keyword evidence="5" id="KW-0560">Oxidoreductase</keyword>
<dbReference type="InterPro" id="IPR050364">
    <property type="entry name" value="Cytochrome_P450_fung"/>
</dbReference>
<comment type="cofactor">
    <cofactor evidence="1">
        <name>heme</name>
        <dbReference type="ChEBI" id="CHEBI:30413"/>
    </cofactor>
</comment>
<evidence type="ECO:0000313" key="9">
    <source>
        <dbReference type="Proteomes" id="UP000823399"/>
    </source>
</evidence>
<dbReference type="GO" id="GO:0004497">
    <property type="term" value="F:monooxygenase activity"/>
    <property type="evidence" value="ECO:0007669"/>
    <property type="project" value="UniProtKB-KW"/>
</dbReference>
<dbReference type="OrthoDB" id="2685439at2759"/>
<dbReference type="GeneID" id="64695227"/>
<evidence type="ECO:0000256" key="6">
    <source>
        <dbReference type="ARBA" id="ARBA00023004"/>
    </source>
</evidence>
<dbReference type="AlphaFoldDB" id="A0A9P7JSI6"/>
<keyword evidence="3" id="KW-0349">Heme</keyword>
<dbReference type="InterPro" id="IPR001128">
    <property type="entry name" value="Cyt_P450"/>
</dbReference>
<gene>
    <name evidence="8" type="ORF">F5147DRAFT_638217</name>
</gene>
<keyword evidence="4" id="KW-0479">Metal-binding</keyword>
<dbReference type="GO" id="GO:0016705">
    <property type="term" value="F:oxidoreductase activity, acting on paired donors, with incorporation or reduction of molecular oxygen"/>
    <property type="evidence" value="ECO:0007669"/>
    <property type="project" value="InterPro"/>
</dbReference>
<keyword evidence="9" id="KW-1185">Reference proteome</keyword>
<dbReference type="GO" id="GO:0020037">
    <property type="term" value="F:heme binding"/>
    <property type="evidence" value="ECO:0007669"/>
    <property type="project" value="InterPro"/>
</dbReference>
<dbReference type="RefSeq" id="XP_041291190.1">
    <property type="nucleotide sequence ID" value="XM_041432968.1"/>
</dbReference>
<dbReference type="GO" id="GO:0005506">
    <property type="term" value="F:iron ion binding"/>
    <property type="evidence" value="ECO:0007669"/>
    <property type="project" value="InterPro"/>
</dbReference>
<evidence type="ECO:0000256" key="3">
    <source>
        <dbReference type="ARBA" id="ARBA00022617"/>
    </source>
</evidence>
<dbReference type="EMBL" id="JABBWM010000039">
    <property type="protein sequence ID" value="KAG2105140.1"/>
    <property type="molecule type" value="Genomic_DNA"/>
</dbReference>
<keyword evidence="6" id="KW-0408">Iron</keyword>
<organism evidence="8 9">
    <name type="scientific">Suillus discolor</name>
    <dbReference type="NCBI Taxonomy" id="1912936"/>
    <lineage>
        <taxon>Eukaryota</taxon>
        <taxon>Fungi</taxon>
        <taxon>Dikarya</taxon>
        <taxon>Basidiomycota</taxon>
        <taxon>Agaricomycotina</taxon>
        <taxon>Agaricomycetes</taxon>
        <taxon>Agaricomycetidae</taxon>
        <taxon>Boletales</taxon>
        <taxon>Suillineae</taxon>
        <taxon>Suillaceae</taxon>
        <taxon>Suillus</taxon>
    </lineage>
</organism>
<evidence type="ECO:0000256" key="7">
    <source>
        <dbReference type="ARBA" id="ARBA00023033"/>
    </source>
</evidence>
<dbReference type="SUPFAM" id="SSF48264">
    <property type="entry name" value="Cytochrome P450"/>
    <property type="match status" value="1"/>
</dbReference>
<sequence>MLSTATLALGISCVIALGVASGLIRRRVYPLPLPPGPRPIPFLGNVLQLDTKRPWLTYTAWGKIYGNIIRCRVLGIDLIIINSETIAQDLLDKRSANYSSRPVFHANEKAGVALLTPMYPYGETLRQHRRIFHQVLKAEASVSYHEIYSRHANRLVVNLLGGTVDIQHYAEAFVHIPLVSL</sequence>
<comment type="caution">
    <text evidence="8">The sequence shown here is derived from an EMBL/GenBank/DDBJ whole genome shotgun (WGS) entry which is preliminary data.</text>
</comment>
<dbReference type="PANTHER" id="PTHR46300:SF6">
    <property type="entry name" value="CYTOCHROME P450 2C30"/>
    <property type="match status" value="1"/>
</dbReference>
<evidence type="ECO:0000256" key="2">
    <source>
        <dbReference type="ARBA" id="ARBA00010617"/>
    </source>
</evidence>
<dbReference type="Pfam" id="PF00067">
    <property type="entry name" value="p450"/>
    <property type="match status" value="1"/>
</dbReference>
<protein>
    <submittedName>
        <fullName evidence="8">Cytochrome P450</fullName>
    </submittedName>
</protein>
<dbReference type="InterPro" id="IPR036396">
    <property type="entry name" value="Cyt_P450_sf"/>
</dbReference>
<dbReference type="Proteomes" id="UP000823399">
    <property type="component" value="Unassembled WGS sequence"/>
</dbReference>
<evidence type="ECO:0000256" key="4">
    <source>
        <dbReference type="ARBA" id="ARBA00022723"/>
    </source>
</evidence>
<dbReference type="Gene3D" id="1.10.630.10">
    <property type="entry name" value="Cytochrome P450"/>
    <property type="match status" value="1"/>
</dbReference>